<feature type="transmembrane region" description="Helical" evidence="2">
    <location>
        <begin position="54"/>
        <end position="74"/>
    </location>
</feature>
<feature type="transmembrane region" description="Helical" evidence="2">
    <location>
        <begin position="86"/>
        <end position="107"/>
    </location>
</feature>
<sequence>MNNRSLTRGDAVVLVAAALLLLASFLNFYTADTGGLRLPPGTDIPFERNGWSNLYWPVLPAIFLPGLISAGLTVGSRFLPENTQFLGLKLTQWGVALAVFATWSAVWTLTRKFGSVIDNLNVGAGQWIALLALFLLTGATIAGSYVPALRVPLISGSGTNAGLTPYGQPQQGQPGQPHLGQPQPGGYGYPGAHQPGQPQPGQQQPGQPQPGQQQPGGYGYPAPQQQGQPSYGGPQQGGPQQGGQAQPAQHQQPAQPQPQATAPDPNFQPFWFAVPAARPLFGEDGSPNPIAELAPGTWYLAVEQRGQALIAQTQDGRRGVLQDTSGIQRG</sequence>
<evidence type="ECO:0000256" key="2">
    <source>
        <dbReference type="SAM" id="Phobius"/>
    </source>
</evidence>
<dbReference type="Proteomes" id="UP000766698">
    <property type="component" value="Unassembled WGS sequence"/>
</dbReference>
<gene>
    <name evidence="3" type="ORF">GL263_15435</name>
</gene>
<feature type="region of interest" description="Disordered" evidence="1">
    <location>
        <begin position="162"/>
        <end position="269"/>
    </location>
</feature>
<protein>
    <recommendedName>
        <fullName evidence="5">Integral membrane protein</fullName>
    </recommendedName>
</protein>
<feature type="compositionally biased region" description="Low complexity" evidence="1">
    <location>
        <begin position="220"/>
        <end position="233"/>
    </location>
</feature>
<feature type="compositionally biased region" description="Low complexity" evidence="1">
    <location>
        <begin position="165"/>
        <end position="182"/>
    </location>
</feature>
<keyword evidence="2" id="KW-0472">Membrane</keyword>
<proteinExistence type="predicted"/>
<keyword evidence="2" id="KW-0812">Transmembrane</keyword>
<evidence type="ECO:0000256" key="1">
    <source>
        <dbReference type="SAM" id="MobiDB-lite"/>
    </source>
</evidence>
<evidence type="ECO:0000313" key="4">
    <source>
        <dbReference type="Proteomes" id="UP000766698"/>
    </source>
</evidence>
<accession>A0ABR6EIF7</accession>
<keyword evidence="2" id="KW-1133">Transmembrane helix</keyword>
<feature type="compositionally biased region" description="Low complexity" evidence="1">
    <location>
        <begin position="190"/>
        <end position="213"/>
    </location>
</feature>
<evidence type="ECO:0008006" key="5">
    <source>
        <dbReference type="Google" id="ProtNLM"/>
    </source>
</evidence>
<dbReference type="EMBL" id="WMLF01000214">
    <property type="protein sequence ID" value="MBB1244948.1"/>
    <property type="molecule type" value="Genomic_DNA"/>
</dbReference>
<feature type="transmembrane region" description="Helical" evidence="2">
    <location>
        <begin position="127"/>
        <end position="146"/>
    </location>
</feature>
<organism evidence="3 4">
    <name type="scientific">Streptomyces durbertensis</name>
    <dbReference type="NCBI Taxonomy" id="2448886"/>
    <lineage>
        <taxon>Bacteria</taxon>
        <taxon>Bacillati</taxon>
        <taxon>Actinomycetota</taxon>
        <taxon>Actinomycetes</taxon>
        <taxon>Kitasatosporales</taxon>
        <taxon>Streptomycetaceae</taxon>
        <taxon>Streptomyces</taxon>
    </lineage>
</organism>
<name>A0ABR6EIF7_9ACTN</name>
<evidence type="ECO:0000313" key="3">
    <source>
        <dbReference type="EMBL" id="MBB1244948.1"/>
    </source>
</evidence>
<comment type="caution">
    <text evidence="3">The sequence shown here is derived from an EMBL/GenBank/DDBJ whole genome shotgun (WGS) entry which is preliminary data.</text>
</comment>
<reference evidence="4" key="1">
    <citation type="journal article" date="2020" name="Syst. Appl. Microbiol.">
        <title>Streptomyces alkaliterrae sp. nov., isolated from an alkaline soil, and emended descriptions of Streptomyces alkaliphilus, Streptomyces calidiresistens and Streptomyces durbertensis.</title>
        <authorList>
            <person name="Swiecimska M."/>
            <person name="Golinska P."/>
            <person name="Nouioui I."/>
            <person name="Wypij M."/>
            <person name="Rai M."/>
            <person name="Sangal V."/>
            <person name="Goodfellow M."/>
        </authorList>
    </citation>
    <scope>NUCLEOTIDE SEQUENCE [LARGE SCALE GENOMIC DNA]</scope>
    <source>
        <strain evidence="4">DSM 104538</strain>
    </source>
</reference>
<feature type="compositionally biased region" description="Low complexity" evidence="1">
    <location>
        <begin position="242"/>
        <end position="260"/>
    </location>
</feature>
<keyword evidence="4" id="KW-1185">Reference proteome</keyword>